<name>A0A815V8Q0_9BILA</name>
<dbReference type="PANTHER" id="PTHR19303:SF73">
    <property type="entry name" value="PROTEIN PDC2"/>
    <property type="match status" value="1"/>
</dbReference>
<dbReference type="GO" id="GO:0005634">
    <property type="term" value="C:nucleus"/>
    <property type="evidence" value="ECO:0007669"/>
    <property type="project" value="TreeGrafter"/>
</dbReference>
<feature type="compositionally biased region" description="Low complexity" evidence="1">
    <location>
        <begin position="23"/>
        <end position="33"/>
    </location>
</feature>
<evidence type="ECO:0000256" key="1">
    <source>
        <dbReference type="SAM" id="MobiDB-lite"/>
    </source>
</evidence>
<organism evidence="3 4">
    <name type="scientific">Rotaria sordida</name>
    <dbReference type="NCBI Taxonomy" id="392033"/>
    <lineage>
        <taxon>Eukaryota</taxon>
        <taxon>Metazoa</taxon>
        <taxon>Spiralia</taxon>
        <taxon>Gnathifera</taxon>
        <taxon>Rotifera</taxon>
        <taxon>Eurotatoria</taxon>
        <taxon>Bdelloidea</taxon>
        <taxon>Philodinida</taxon>
        <taxon>Philodinidae</taxon>
        <taxon>Rotaria</taxon>
    </lineage>
</organism>
<reference evidence="3" key="1">
    <citation type="submission" date="2021-02" db="EMBL/GenBank/DDBJ databases">
        <authorList>
            <person name="Nowell W R."/>
        </authorList>
    </citation>
    <scope>NUCLEOTIDE SEQUENCE</scope>
</reference>
<protein>
    <recommendedName>
        <fullName evidence="2">DDE-1 domain-containing protein</fullName>
    </recommendedName>
</protein>
<dbReference type="SUPFAM" id="SSF46689">
    <property type="entry name" value="Homeodomain-like"/>
    <property type="match status" value="1"/>
</dbReference>
<evidence type="ECO:0000259" key="2">
    <source>
        <dbReference type="Pfam" id="PF03184"/>
    </source>
</evidence>
<dbReference type="PANTHER" id="PTHR19303">
    <property type="entry name" value="TRANSPOSON"/>
    <property type="match status" value="1"/>
</dbReference>
<evidence type="ECO:0000313" key="3">
    <source>
        <dbReference type="EMBL" id="CAF1528809.1"/>
    </source>
</evidence>
<proteinExistence type="predicted"/>
<accession>A0A815V8Q0</accession>
<dbReference type="EMBL" id="CAJNOU010007703">
    <property type="protein sequence ID" value="CAF1528809.1"/>
    <property type="molecule type" value="Genomic_DNA"/>
</dbReference>
<dbReference type="AlphaFoldDB" id="A0A815V8Q0"/>
<dbReference type="Pfam" id="PF03184">
    <property type="entry name" value="DDE_1"/>
    <property type="match status" value="1"/>
</dbReference>
<gene>
    <name evidence="3" type="ORF">SEV965_LOCUS37409</name>
</gene>
<feature type="domain" description="DDE-1" evidence="2">
    <location>
        <begin position="412"/>
        <end position="543"/>
    </location>
</feature>
<comment type="caution">
    <text evidence="3">The sequence shown here is derived from an EMBL/GenBank/DDBJ whole genome shotgun (WGS) entry which is preliminary data.</text>
</comment>
<dbReference type="Proteomes" id="UP000663889">
    <property type="component" value="Unassembled WGS sequence"/>
</dbReference>
<evidence type="ECO:0000313" key="4">
    <source>
        <dbReference type="Proteomes" id="UP000663889"/>
    </source>
</evidence>
<feature type="region of interest" description="Disordered" evidence="1">
    <location>
        <begin position="18"/>
        <end position="43"/>
    </location>
</feature>
<feature type="region of interest" description="Disordered" evidence="1">
    <location>
        <begin position="86"/>
        <end position="194"/>
    </location>
</feature>
<dbReference type="InterPro" id="IPR004875">
    <property type="entry name" value="DDE_SF_endonuclease_dom"/>
</dbReference>
<feature type="compositionally biased region" description="Low complexity" evidence="1">
    <location>
        <begin position="86"/>
        <end position="188"/>
    </location>
</feature>
<sequence length="653" mass="74180">MDNDLIANCHLLPLNIDDHQVDSDSNSENSSIDSDIEVDDSEHVNDDFIRLNLSTDDNNSEDEVESLTYSSDNEEVIYLQTANTSSTLTTTTTTPNSATTATTTSISTSLPATTTANNSSATPTTTNNSSATPTTTNNSSATPTTTNNSSATPMTTNNSSATPMATNNSSATPTTTNNSSATPTTTNSTHKRRQWTLKEKMKILSEHNKGASLHKLELKYKCTRKMIREWKKNENELIKLLKEKGTKSKKRKRIRGAGAKLLYPDLDEHLIGWYRSKRGLDQEGIHVHKEKVTFKGMVRQGQRFSAGTKSKEPSKKWYTRFLKRHRLSLQRPVRKQKIYVTEAQVLIENFHRFIRKASHLGPRRGCMGCFTESDVCNMDESPLNLWGDQSKRCINDVNSKNEIEGHLDDKRFATVILCVFPEGNHRIKPVLLFKGTGKVAVKEEQHYSSHVKVFFTPKSVINIPTMEKYINWWLKNVKDGNRKLFITDSCNSHLNDNLTKKMRDNGVCLAIIPKGCTQYIQLLDVHVFSAFKNHYYDCAEEYLELNGPRLKLKLSSSQKRILCTRLTAAAWYRTLKSIDLQNAFRSLGYTWVDNSIIQPNHISWYKFDPNSIESNQEEAEDQNHEAECDERTTISTIKIQNKQLTLKDMWKNK</sequence>
<dbReference type="InterPro" id="IPR050863">
    <property type="entry name" value="CenT-Element_Derived"/>
</dbReference>
<dbReference type="GO" id="GO:0003677">
    <property type="term" value="F:DNA binding"/>
    <property type="evidence" value="ECO:0007669"/>
    <property type="project" value="TreeGrafter"/>
</dbReference>
<dbReference type="InterPro" id="IPR009057">
    <property type="entry name" value="Homeodomain-like_sf"/>
</dbReference>